<dbReference type="Gene3D" id="3.40.980.10">
    <property type="entry name" value="MoaB/Mog-like domain"/>
    <property type="match status" value="1"/>
</dbReference>
<organism evidence="2 3">
    <name type="scientific">Aeromonas cavernicola</name>
    <dbReference type="NCBI Taxonomy" id="1006623"/>
    <lineage>
        <taxon>Bacteria</taxon>
        <taxon>Pseudomonadati</taxon>
        <taxon>Pseudomonadota</taxon>
        <taxon>Gammaproteobacteria</taxon>
        <taxon>Aeromonadales</taxon>
        <taxon>Aeromonadaceae</taxon>
        <taxon>Aeromonas</taxon>
    </lineage>
</organism>
<dbReference type="CDD" id="cd00885">
    <property type="entry name" value="cinA"/>
    <property type="match status" value="1"/>
</dbReference>
<evidence type="ECO:0000259" key="1">
    <source>
        <dbReference type="SMART" id="SM00852"/>
    </source>
</evidence>
<evidence type="ECO:0000313" key="3">
    <source>
        <dbReference type="Proteomes" id="UP000235861"/>
    </source>
</evidence>
<dbReference type="RefSeq" id="WP_100294662.1">
    <property type="nucleotide sequence ID" value="NZ_PGGC01000124.1"/>
</dbReference>
<dbReference type="PIRSF" id="PIRSF006728">
    <property type="entry name" value="CinA"/>
    <property type="match status" value="1"/>
</dbReference>
<dbReference type="InterPro" id="IPR008135">
    <property type="entry name" value="Competence-induced_CinA"/>
</dbReference>
<dbReference type="AlphaFoldDB" id="A0A2H9U2K4"/>
<dbReference type="SMART" id="SM00852">
    <property type="entry name" value="MoCF_biosynth"/>
    <property type="match status" value="1"/>
</dbReference>
<evidence type="ECO:0000313" key="2">
    <source>
        <dbReference type="EMBL" id="PJG58255.1"/>
    </source>
</evidence>
<dbReference type="EMBL" id="PGGC01000124">
    <property type="protein sequence ID" value="PJG58255.1"/>
    <property type="molecule type" value="Genomic_DNA"/>
</dbReference>
<proteinExistence type="predicted"/>
<dbReference type="NCBIfam" id="TIGR00177">
    <property type="entry name" value="molyb_syn"/>
    <property type="match status" value="1"/>
</dbReference>
<dbReference type="Pfam" id="PF00994">
    <property type="entry name" value="MoCF_biosynth"/>
    <property type="match status" value="1"/>
</dbReference>
<reference evidence="2 3" key="1">
    <citation type="submission" date="2017-11" db="EMBL/GenBank/DDBJ databases">
        <title>Draft genome sequence of environmental isolate Aeromonas cavernicola sp. nov. MDC 2508.</title>
        <authorList>
            <person name="Colston S.M."/>
            <person name="Navarro A."/>
            <person name="Martinez-Murcia A.J."/>
            <person name="Graf J."/>
        </authorList>
    </citation>
    <scope>NUCLEOTIDE SEQUENCE [LARGE SCALE GENOMIC DNA]</scope>
    <source>
        <strain evidence="2 3">MDC 2508</strain>
    </source>
</reference>
<feature type="domain" description="MoaB/Mog" evidence="1">
    <location>
        <begin position="4"/>
        <end position="175"/>
    </location>
</feature>
<protein>
    <submittedName>
        <fullName evidence="2">Competence/damage-inducible protein A</fullName>
    </submittedName>
</protein>
<gene>
    <name evidence="2" type="ORF">CUC53_13625</name>
</gene>
<sequence>MRIEIISTGDEIVTGLVVDTNAAWLSALLLEQGWQVSRRVTVGDSLSDIKQALQESAHRADVVVVCGGLGPTADDLTAAAAALAFDQPLALFPEWLATIEARYASRGRAMAHSNAKQAWLPTACAILDNPVGTACGFVVHHPASHGQCQLFFTPGVPFEFKQMVHEQVLPRIKQRAGAHVDTELRRFYTFGIAESALSDKLDQAPWPPGIELGYRSAMPFIELKLIGHGATFADMDAAQARLLAEIHPWLVGQGDLAPTQQILALLAPRPLTLYEGASRGALLAYCHDYPALEAHFCHTLAADLDQLSSPANGLSLTIGTAGPAGVPLLLGVDGVWIGQTLAVSHPDPESVRHILAFAALDMLRRHLQGLPILADYQTLVRTAERHQDATD</sequence>
<dbReference type="InterPro" id="IPR050101">
    <property type="entry name" value="CinA"/>
</dbReference>
<dbReference type="PANTHER" id="PTHR13939">
    <property type="entry name" value="NICOTINAMIDE-NUCLEOTIDE AMIDOHYDROLASE PNCC"/>
    <property type="match status" value="1"/>
</dbReference>
<dbReference type="Proteomes" id="UP000235861">
    <property type="component" value="Unassembled WGS sequence"/>
</dbReference>
<accession>A0A2H9U2K4</accession>
<dbReference type="PANTHER" id="PTHR13939:SF0">
    <property type="entry name" value="NMN AMIDOHYDROLASE-LIKE PROTEIN YFAY"/>
    <property type="match status" value="1"/>
</dbReference>
<name>A0A2H9U2K4_9GAMM</name>
<dbReference type="InterPro" id="IPR001453">
    <property type="entry name" value="MoaB/Mog_dom"/>
</dbReference>
<dbReference type="InterPro" id="IPR036425">
    <property type="entry name" value="MoaB/Mog-like_dom_sf"/>
</dbReference>
<dbReference type="OrthoDB" id="9801454at2"/>
<keyword evidence="3" id="KW-1185">Reference proteome</keyword>
<comment type="caution">
    <text evidence="2">The sequence shown here is derived from an EMBL/GenBank/DDBJ whole genome shotgun (WGS) entry which is preliminary data.</text>
</comment>
<dbReference type="SUPFAM" id="SSF53218">
    <property type="entry name" value="Molybdenum cofactor biosynthesis proteins"/>
    <property type="match status" value="1"/>
</dbReference>